<dbReference type="PANTHER" id="PTHR42648:SF28">
    <property type="entry name" value="TRANSPOSON-ENCODED PROTEIN WITH RIBONUCLEASE H-LIKE AND RETROVIRUS ZINC FINGER-LIKE DOMAINS"/>
    <property type="match status" value="1"/>
</dbReference>
<gene>
    <name evidence="1" type="ORF">KK1_020524</name>
</gene>
<dbReference type="AlphaFoldDB" id="A0A151UAD9"/>
<name>A0A151UAD9_CAJCA</name>
<organism evidence="1 2">
    <name type="scientific">Cajanus cajan</name>
    <name type="common">Pigeon pea</name>
    <name type="synonym">Cajanus indicus</name>
    <dbReference type="NCBI Taxonomy" id="3821"/>
    <lineage>
        <taxon>Eukaryota</taxon>
        <taxon>Viridiplantae</taxon>
        <taxon>Streptophyta</taxon>
        <taxon>Embryophyta</taxon>
        <taxon>Tracheophyta</taxon>
        <taxon>Spermatophyta</taxon>
        <taxon>Magnoliopsida</taxon>
        <taxon>eudicotyledons</taxon>
        <taxon>Gunneridae</taxon>
        <taxon>Pentapetalae</taxon>
        <taxon>rosids</taxon>
        <taxon>fabids</taxon>
        <taxon>Fabales</taxon>
        <taxon>Fabaceae</taxon>
        <taxon>Papilionoideae</taxon>
        <taxon>50 kb inversion clade</taxon>
        <taxon>NPAAA clade</taxon>
        <taxon>indigoferoid/millettioid clade</taxon>
        <taxon>Phaseoleae</taxon>
        <taxon>Cajanus</taxon>
    </lineage>
</organism>
<protein>
    <submittedName>
        <fullName evidence="1">Retrovirus-related Pol polyprotein from transposon TNT 1-94</fullName>
    </submittedName>
</protein>
<evidence type="ECO:0000313" key="2">
    <source>
        <dbReference type="Proteomes" id="UP000075243"/>
    </source>
</evidence>
<dbReference type="EMBL" id="CM003603">
    <property type="protein sequence ID" value="KYP76290.1"/>
    <property type="molecule type" value="Genomic_DNA"/>
</dbReference>
<dbReference type="InterPro" id="IPR039537">
    <property type="entry name" value="Retrotran_Ty1/copia-like"/>
</dbReference>
<keyword evidence="2" id="KW-1185">Reference proteome</keyword>
<reference evidence="1 2" key="1">
    <citation type="journal article" date="2012" name="Nat. Biotechnol.">
        <title>Draft genome sequence of pigeonpea (Cajanus cajan), an orphan legume crop of resource-poor farmers.</title>
        <authorList>
            <person name="Varshney R.K."/>
            <person name="Chen W."/>
            <person name="Li Y."/>
            <person name="Bharti A.K."/>
            <person name="Saxena R.K."/>
            <person name="Schlueter J.A."/>
            <person name="Donoghue M.T."/>
            <person name="Azam S."/>
            <person name="Fan G."/>
            <person name="Whaley A.M."/>
            <person name="Farmer A.D."/>
            <person name="Sheridan J."/>
            <person name="Iwata A."/>
            <person name="Tuteja R."/>
            <person name="Penmetsa R.V."/>
            <person name="Wu W."/>
            <person name="Upadhyaya H.D."/>
            <person name="Yang S.P."/>
            <person name="Shah T."/>
            <person name="Saxena K.B."/>
            <person name="Michael T."/>
            <person name="McCombie W.R."/>
            <person name="Yang B."/>
            <person name="Zhang G."/>
            <person name="Yang H."/>
            <person name="Wang J."/>
            <person name="Spillane C."/>
            <person name="Cook D.R."/>
            <person name="May G.D."/>
            <person name="Xu X."/>
            <person name="Jackson S.A."/>
        </authorList>
    </citation>
    <scope>NUCLEOTIDE SEQUENCE [LARGE SCALE GENOMIC DNA]</scope>
    <source>
        <strain evidence="2">cv. Asha</strain>
    </source>
</reference>
<dbReference type="InterPro" id="IPR012337">
    <property type="entry name" value="RNaseH-like_sf"/>
</dbReference>
<proteinExistence type="predicted"/>
<sequence>MLKTIRVAKSFWTKSVKTTCYIINRLLSTRIGLKTPMEMWIGKQVDYSSLHVFGCLVYMM</sequence>
<evidence type="ECO:0000313" key="1">
    <source>
        <dbReference type="EMBL" id="KYP76290.1"/>
    </source>
</evidence>
<accession>A0A151UAD9</accession>
<dbReference type="SUPFAM" id="SSF53098">
    <property type="entry name" value="Ribonuclease H-like"/>
    <property type="match status" value="1"/>
</dbReference>
<dbReference type="Gramene" id="C.cajan_19936.t">
    <property type="protein sequence ID" value="C.cajan_19936.t.cds1"/>
    <property type="gene ID" value="C.cajan_19936"/>
</dbReference>
<dbReference type="Proteomes" id="UP000075243">
    <property type="component" value="Chromosome 1"/>
</dbReference>
<dbReference type="PANTHER" id="PTHR42648">
    <property type="entry name" value="TRANSPOSASE, PUTATIVE-RELATED"/>
    <property type="match status" value="1"/>
</dbReference>